<evidence type="ECO:0000256" key="2">
    <source>
        <dbReference type="ARBA" id="ARBA00006363"/>
    </source>
</evidence>
<dbReference type="Pfam" id="PF13936">
    <property type="entry name" value="HTH_38"/>
    <property type="match status" value="1"/>
</dbReference>
<dbReference type="GO" id="GO:0006313">
    <property type="term" value="P:DNA transposition"/>
    <property type="evidence" value="ECO:0007669"/>
    <property type="project" value="InterPro"/>
</dbReference>
<evidence type="ECO:0000313" key="8">
    <source>
        <dbReference type="EMBL" id="KKL49883.1"/>
    </source>
</evidence>
<dbReference type="GO" id="GO:0015074">
    <property type="term" value="P:DNA integration"/>
    <property type="evidence" value="ECO:0007669"/>
    <property type="project" value="InterPro"/>
</dbReference>
<sequence length="326" mass="37179">MAYARLSLSDRQQIFKGIAQGKSLGSIAKGLGRARSTISREVQRSDCKEDYCPLQAQADADIKAKHTLGKRKIDKTLRVLIEHRLTIRRQSPEQIAADLKRKHPNTPSFHLCHETIYRFLYEEIQRGRTHLVRYLRRRKKKRGGRSRSQQVRGKIPNATSIHDRPPEVETRVVAGHWEGDLIIGKDHKSALGTLVERTTRYTLLVPLGSQKDSISVTQAFGRALSKIPDHLKKSLTYDRGAEMTRHQEFTASTGIPVYFADPHSPGQRGTNENTNGLVREFLPKRTDFSKVHPSEIRKVQDLLNMRPRKVLGYWCPYETMAALKTA</sequence>
<comment type="function">
    <text evidence="1">Required for the transposition of the insertion element.</text>
</comment>
<evidence type="ECO:0000256" key="4">
    <source>
        <dbReference type="ARBA" id="ARBA00023125"/>
    </source>
</evidence>
<dbReference type="PANTHER" id="PTHR10948:SF23">
    <property type="entry name" value="TRANSPOSASE INSI FOR INSERTION SEQUENCE ELEMENT IS30A-RELATED"/>
    <property type="match status" value="1"/>
</dbReference>
<dbReference type="Pfam" id="PF00665">
    <property type="entry name" value="rve"/>
    <property type="match status" value="1"/>
</dbReference>
<proteinExistence type="inferred from homology"/>
<dbReference type="GO" id="GO:0004803">
    <property type="term" value="F:transposase activity"/>
    <property type="evidence" value="ECO:0007669"/>
    <property type="project" value="InterPro"/>
</dbReference>
<dbReference type="EMBL" id="LAZR01032798">
    <property type="protein sequence ID" value="KKL49883.1"/>
    <property type="molecule type" value="Genomic_DNA"/>
</dbReference>
<organism evidence="8">
    <name type="scientific">marine sediment metagenome</name>
    <dbReference type="NCBI Taxonomy" id="412755"/>
    <lineage>
        <taxon>unclassified sequences</taxon>
        <taxon>metagenomes</taxon>
        <taxon>ecological metagenomes</taxon>
    </lineage>
</organism>
<evidence type="ECO:0000259" key="7">
    <source>
        <dbReference type="PROSITE" id="PS50994"/>
    </source>
</evidence>
<dbReference type="SUPFAM" id="SSF53098">
    <property type="entry name" value="Ribonuclease H-like"/>
    <property type="match status" value="1"/>
</dbReference>
<dbReference type="GO" id="GO:0005829">
    <property type="term" value="C:cytosol"/>
    <property type="evidence" value="ECO:0007669"/>
    <property type="project" value="TreeGrafter"/>
</dbReference>
<evidence type="ECO:0000256" key="1">
    <source>
        <dbReference type="ARBA" id="ARBA00002190"/>
    </source>
</evidence>
<dbReference type="InterPro" id="IPR036397">
    <property type="entry name" value="RNaseH_sf"/>
</dbReference>
<dbReference type="AlphaFoldDB" id="A0A0F9CKP3"/>
<dbReference type="NCBIfam" id="NF033563">
    <property type="entry name" value="transpos_IS30"/>
    <property type="match status" value="1"/>
</dbReference>
<keyword evidence="3" id="KW-0815">Transposition</keyword>
<evidence type="ECO:0000256" key="6">
    <source>
        <dbReference type="SAM" id="MobiDB-lite"/>
    </source>
</evidence>
<feature type="domain" description="Integrase catalytic" evidence="7">
    <location>
        <begin position="161"/>
        <end position="324"/>
    </location>
</feature>
<dbReference type="PROSITE" id="PS01043">
    <property type="entry name" value="TRANSPOSASE_IS30"/>
    <property type="match status" value="1"/>
</dbReference>
<keyword evidence="4" id="KW-0238">DNA-binding</keyword>
<dbReference type="Gene3D" id="3.30.420.10">
    <property type="entry name" value="Ribonuclease H-like superfamily/Ribonuclease H"/>
    <property type="match status" value="1"/>
</dbReference>
<dbReference type="PROSITE" id="PS50994">
    <property type="entry name" value="INTEGRASE"/>
    <property type="match status" value="1"/>
</dbReference>
<dbReference type="InterPro" id="IPR025246">
    <property type="entry name" value="IS30-like_HTH"/>
</dbReference>
<name>A0A0F9CKP3_9ZZZZ</name>
<reference evidence="8" key="1">
    <citation type="journal article" date="2015" name="Nature">
        <title>Complex archaea that bridge the gap between prokaryotes and eukaryotes.</title>
        <authorList>
            <person name="Spang A."/>
            <person name="Saw J.H."/>
            <person name="Jorgensen S.L."/>
            <person name="Zaremba-Niedzwiedzka K."/>
            <person name="Martijn J."/>
            <person name="Lind A.E."/>
            <person name="van Eijk R."/>
            <person name="Schleper C."/>
            <person name="Guy L."/>
            <person name="Ettema T.J."/>
        </authorList>
    </citation>
    <scope>NUCLEOTIDE SEQUENCE</scope>
</reference>
<gene>
    <name evidence="8" type="ORF">LCGC14_2311040</name>
</gene>
<dbReference type="PANTHER" id="PTHR10948">
    <property type="entry name" value="TRANSPOSASE"/>
    <property type="match status" value="1"/>
</dbReference>
<dbReference type="InterPro" id="IPR051917">
    <property type="entry name" value="Transposase-Integrase"/>
</dbReference>
<dbReference type="InterPro" id="IPR012337">
    <property type="entry name" value="RNaseH-like_sf"/>
</dbReference>
<comment type="caution">
    <text evidence="8">The sequence shown here is derived from an EMBL/GenBank/DDBJ whole genome shotgun (WGS) entry which is preliminary data.</text>
</comment>
<comment type="similarity">
    <text evidence="2">Belongs to the transposase IS30 family.</text>
</comment>
<feature type="region of interest" description="Disordered" evidence="6">
    <location>
        <begin position="138"/>
        <end position="162"/>
    </location>
</feature>
<accession>A0A0F9CKP3</accession>
<dbReference type="GO" id="GO:0003677">
    <property type="term" value="F:DNA binding"/>
    <property type="evidence" value="ECO:0007669"/>
    <property type="project" value="UniProtKB-KW"/>
</dbReference>
<evidence type="ECO:0000256" key="5">
    <source>
        <dbReference type="ARBA" id="ARBA00023172"/>
    </source>
</evidence>
<protein>
    <recommendedName>
        <fullName evidence="7">Integrase catalytic domain-containing protein</fullName>
    </recommendedName>
</protein>
<evidence type="ECO:0000256" key="3">
    <source>
        <dbReference type="ARBA" id="ARBA00022578"/>
    </source>
</evidence>
<dbReference type="InterPro" id="IPR001584">
    <property type="entry name" value="Integrase_cat-core"/>
</dbReference>
<dbReference type="InterPro" id="IPR053392">
    <property type="entry name" value="Transposase_IS30-like"/>
</dbReference>
<keyword evidence="5" id="KW-0233">DNA recombination</keyword>
<dbReference type="InterPro" id="IPR001598">
    <property type="entry name" value="Transposase_IS30_CS"/>
</dbReference>